<dbReference type="PANTHER" id="PTHR42715:SF10">
    <property type="entry name" value="BETA-GLUCOSIDASE"/>
    <property type="match status" value="1"/>
</dbReference>
<dbReference type="InterPro" id="IPR036881">
    <property type="entry name" value="Glyco_hydro_3_C_sf"/>
</dbReference>
<dbReference type="Pfam" id="PF01915">
    <property type="entry name" value="Glyco_hydro_3_C"/>
    <property type="match status" value="1"/>
</dbReference>
<dbReference type="InterPro" id="IPR013783">
    <property type="entry name" value="Ig-like_fold"/>
</dbReference>
<dbReference type="Gene3D" id="3.40.50.1700">
    <property type="entry name" value="Glycoside hydrolase family 3 C-terminal domain"/>
    <property type="match status" value="1"/>
</dbReference>
<dbReference type="AlphaFoldDB" id="A0A8J6TNZ7"/>
<dbReference type="InterPro" id="IPR019800">
    <property type="entry name" value="Glyco_hydro_3_AS"/>
</dbReference>
<evidence type="ECO:0000256" key="1">
    <source>
        <dbReference type="ARBA" id="ARBA00005336"/>
    </source>
</evidence>
<evidence type="ECO:0000256" key="3">
    <source>
        <dbReference type="ARBA" id="ARBA00023277"/>
    </source>
</evidence>
<dbReference type="SMART" id="SM01217">
    <property type="entry name" value="Fn3_like"/>
    <property type="match status" value="1"/>
</dbReference>
<dbReference type="GO" id="GO:0005975">
    <property type="term" value="P:carbohydrate metabolic process"/>
    <property type="evidence" value="ECO:0007669"/>
    <property type="project" value="InterPro"/>
</dbReference>
<dbReference type="Gene3D" id="3.20.20.300">
    <property type="entry name" value="Glycoside hydrolase, family 3, N-terminal domain"/>
    <property type="match status" value="1"/>
</dbReference>
<dbReference type="PROSITE" id="PS00775">
    <property type="entry name" value="GLYCOSYL_HYDROL_F3"/>
    <property type="match status" value="1"/>
</dbReference>
<evidence type="ECO:0000313" key="6">
    <source>
        <dbReference type="EMBL" id="MBC8609609.1"/>
    </source>
</evidence>
<dbReference type="InterPro" id="IPR050288">
    <property type="entry name" value="Cellulose_deg_GH3"/>
</dbReference>
<sequence>MTRMQELCRAAGTEGAVLLKNANQALPIQKGEVVSVFGRIQLNYYKSGTGSGGLVNVDYVVDIPDGLRAAEGIAINEELYQTYQEWEISHPFDKGKGWAQEPFCQEEMEVSDELAQQAAEKSDLALVIIGRLAGEDRDSEAVKGSYYLSDGEEAMLRTVRAHFNRVVVLLNVGNLQDMSWDHLCDAVMYVWQGGQEGGNSVADVLTGKVSPSGKLSDTIALSLDDVPAMKNFGDPDKNAYEEDIYVGYRWFETFAPEKVKYPFGFGLSYTTFAWKLVSFQETVDDFSVTVAVENTGSVPGKEVIQVYAGIPQGKLGQPSKVLCGFAKTNVLQPGQEQEMTVTVPKNVLASYDDSGVTGHRSCRVLEAGEYLIYAGTSVRDTQIVSQFVVDELKIVETLTECMTPKIPLQRLHPKMVDGKLMPEMEVVPQRTYDLMERIASRRPADIPFQGDLGIKLKDVKDGKHTMDEFLSQLTDEDLACIVRGEGMCSPKVTLGTAGAFGGLTPHLKELGIPAGCCADGPSGIRMDCGTRATSVPSGTLLACTFNEELNEALFEEMGAEVNKNRIDTLLGPGINIHRSPLNGRNFEYFSEDPFLTGKMAAAQLRGMHKHGVTGTIKHFCANNQEYRRTFISSDMSERALRDIYLRGFEMAVKEGDARSIMTSYNAINGIWAAGNYDLCTTILRGEWGFTGIVMTDWWAKMNDEDEEATVKNTKAMVRAQNDLFMVTVDALKNTQDDNTAESLANGTLTRGELQRSAANICRFLMNSPCIEERKKTNVDGGEEDDRPAEEKLDFVIHEDTVLDVRGIEGTRGTSTIYTVLTIKEGTYELTVKASSEAGGVAQIPVTISMRHHTATFSFVGTGGETVEKTSKISLDQGKEYLKIYFGQSGLDLQELHFHKISDKKED</sequence>
<accession>A0A8J6TNZ7</accession>
<dbReference type="InterPro" id="IPR001764">
    <property type="entry name" value="Glyco_hydro_3_N"/>
</dbReference>
<dbReference type="SUPFAM" id="SSF52279">
    <property type="entry name" value="Beta-D-glucan exohydrolase, C-terminal domain"/>
    <property type="match status" value="1"/>
</dbReference>
<comment type="similarity">
    <text evidence="1 4">Belongs to the glycosyl hydrolase 3 family.</text>
</comment>
<dbReference type="GO" id="GO:0004553">
    <property type="term" value="F:hydrolase activity, hydrolyzing O-glycosyl compounds"/>
    <property type="evidence" value="ECO:0007669"/>
    <property type="project" value="InterPro"/>
</dbReference>
<keyword evidence="3" id="KW-0119">Carbohydrate metabolism</keyword>
<dbReference type="PRINTS" id="PR00133">
    <property type="entry name" value="GLHYDRLASE3"/>
</dbReference>
<dbReference type="Proteomes" id="UP000632659">
    <property type="component" value="Unassembled WGS sequence"/>
</dbReference>
<reference evidence="6" key="1">
    <citation type="submission" date="2020-08" db="EMBL/GenBank/DDBJ databases">
        <title>Genome public.</title>
        <authorList>
            <person name="Liu C."/>
            <person name="Sun Q."/>
        </authorList>
    </citation>
    <scope>NUCLEOTIDE SEQUENCE</scope>
    <source>
        <strain evidence="6">NSJ-15</strain>
    </source>
</reference>
<keyword evidence="7" id="KW-1185">Reference proteome</keyword>
<dbReference type="EMBL" id="JACRTL010000001">
    <property type="protein sequence ID" value="MBC8609609.1"/>
    <property type="molecule type" value="Genomic_DNA"/>
</dbReference>
<name>A0A8J6TNZ7_9FIRM</name>
<dbReference type="Gene3D" id="2.60.40.10">
    <property type="entry name" value="Immunoglobulins"/>
    <property type="match status" value="1"/>
</dbReference>
<organism evidence="6 7">
    <name type="scientific">Massiliimalia timonensis</name>
    <dbReference type="NCBI Taxonomy" id="1987501"/>
    <lineage>
        <taxon>Bacteria</taxon>
        <taxon>Bacillati</taxon>
        <taxon>Bacillota</taxon>
        <taxon>Clostridia</taxon>
        <taxon>Eubacteriales</taxon>
        <taxon>Oscillospiraceae</taxon>
        <taxon>Massiliimalia</taxon>
    </lineage>
</organism>
<proteinExistence type="inferred from homology"/>
<dbReference type="PANTHER" id="PTHR42715">
    <property type="entry name" value="BETA-GLUCOSIDASE"/>
    <property type="match status" value="1"/>
</dbReference>
<dbReference type="RefSeq" id="WP_187536117.1">
    <property type="nucleotide sequence ID" value="NZ_JACRTL010000001.1"/>
</dbReference>
<dbReference type="InterPro" id="IPR026891">
    <property type="entry name" value="Fn3-like"/>
</dbReference>
<evidence type="ECO:0000256" key="4">
    <source>
        <dbReference type="RuleBase" id="RU361161"/>
    </source>
</evidence>
<dbReference type="Pfam" id="PF00933">
    <property type="entry name" value="Glyco_hydro_3"/>
    <property type="match status" value="1"/>
</dbReference>
<dbReference type="InterPro" id="IPR002772">
    <property type="entry name" value="Glyco_hydro_3_C"/>
</dbReference>
<gene>
    <name evidence="6" type="ORF">H8702_00550</name>
</gene>
<evidence type="ECO:0000259" key="5">
    <source>
        <dbReference type="SMART" id="SM01217"/>
    </source>
</evidence>
<dbReference type="Pfam" id="PF14310">
    <property type="entry name" value="Fn3-like"/>
    <property type="match status" value="1"/>
</dbReference>
<dbReference type="Gene3D" id="2.60.120.260">
    <property type="entry name" value="Galactose-binding domain-like"/>
    <property type="match status" value="1"/>
</dbReference>
<evidence type="ECO:0000256" key="2">
    <source>
        <dbReference type="ARBA" id="ARBA00022801"/>
    </source>
</evidence>
<evidence type="ECO:0000313" key="7">
    <source>
        <dbReference type="Proteomes" id="UP000632659"/>
    </source>
</evidence>
<comment type="caution">
    <text evidence="6">The sequence shown here is derived from an EMBL/GenBank/DDBJ whole genome shotgun (WGS) entry which is preliminary data.</text>
</comment>
<keyword evidence="4" id="KW-0326">Glycosidase</keyword>
<protein>
    <submittedName>
        <fullName evidence="6">Glycoside hydrolase family 3 C-terminal domain-containing protein</fullName>
    </submittedName>
</protein>
<dbReference type="SUPFAM" id="SSF51445">
    <property type="entry name" value="(Trans)glycosidases"/>
    <property type="match status" value="1"/>
</dbReference>
<feature type="domain" description="Fibronectin type III-like" evidence="5">
    <location>
        <begin position="302"/>
        <end position="378"/>
    </location>
</feature>
<keyword evidence="2 4" id="KW-0378">Hydrolase</keyword>
<dbReference type="InterPro" id="IPR036962">
    <property type="entry name" value="Glyco_hydro_3_N_sf"/>
</dbReference>
<dbReference type="InterPro" id="IPR017853">
    <property type="entry name" value="GH"/>
</dbReference>